<dbReference type="RefSeq" id="XP_001583634.1">
    <property type="nucleotide sequence ID" value="XM_001583584.1"/>
</dbReference>
<gene>
    <name evidence="1" type="ORF">TVAG_475760</name>
</gene>
<protein>
    <recommendedName>
        <fullName evidence="3">Transcription factor CBF/NF-Y/archaeal histone domain-containing protein</fullName>
    </recommendedName>
</protein>
<evidence type="ECO:0000313" key="2">
    <source>
        <dbReference type="Proteomes" id="UP000001542"/>
    </source>
</evidence>
<reference evidence="1" key="1">
    <citation type="submission" date="2006-10" db="EMBL/GenBank/DDBJ databases">
        <authorList>
            <person name="Amadeo P."/>
            <person name="Zhao Q."/>
            <person name="Wortman J."/>
            <person name="Fraser-Liggett C."/>
            <person name="Carlton J."/>
        </authorList>
    </citation>
    <scope>NUCLEOTIDE SEQUENCE</scope>
    <source>
        <strain evidence="1">G3</strain>
    </source>
</reference>
<dbReference type="KEGG" id="tva:5468179"/>
<dbReference type="GO" id="GO:0046982">
    <property type="term" value="F:protein heterodimerization activity"/>
    <property type="evidence" value="ECO:0007669"/>
    <property type="project" value="InterPro"/>
</dbReference>
<dbReference type="InParanoid" id="A2DA00"/>
<evidence type="ECO:0008006" key="3">
    <source>
        <dbReference type="Google" id="ProtNLM"/>
    </source>
</evidence>
<organism evidence="1 2">
    <name type="scientific">Trichomonas vaginalis (strain ATCC PRA-98 / G3)</name>
    <dbReference type="NCBI Taxonomy" id="412133"/>
    <lineage>
        <taxon>Eukaryota</taxon>
        <taxon>Metamonada</taxon>
        <taxon>Parabasalia</taxon>
        <taxon>Trichomonadida</taxon>
        <taxon>Trichomonadidae</taxon>
        <taxon>Trichomonas</taxon>
    </lineage>
</organism>
<dbReference type="InterPro" id="IPR009072">
    <property type="entry name" value="Histone-fold"/>
</dbReference>
<reference evidence="1" key="2">
    <citation type="journal article" date="2007" name="Science">
        <title>Draft genome sequence of the sexually transmitted pathogen Trichomonas vaginalis.</title>
        <authorList>
            <person name="Carlton J.M."/>
            <person name="Hirt R.P."/>
            <person name="Silva J.C."/>
            <person name="Delcher A.L."/>
            <person name="Schatz M."/>
            <person name="Zhao Q."/>
            <person name="Wortman J.R."/>
            <person name="Bidwell S.L."/>
            <person name="Alsmark U.C.M."/>
            <person name="Besteiro S."/>
            <person name="Sicheritz-Ponten T."/>
            <person name="Noel C.J."/>
            <person name="Dacks J.B."/>
            <person name="Foster P.G."/>
            <person name="Simillion C."/>
            <person name="Van de Peer Y."/>
            <person name="Miranda-Saavedra D."/>
            <person name="Barton G.J."/>
            <person name="Westrop G.D."/>
            <person name="Mueller S."/>
            <person name="Dessi D."/>
            <person name="Fiori P.L."/>
            <person name="Ren Q."/>
            <person name="Paulsen I."/>
            <person name="Zhang H."/>
            <person name="Bastida-Corcuera F.D."/>
            <person name="Simoes-Barbosa A."/>
            <person name="Brown M.T."/>
            <person name="Hayes R.D."/>
            <person name="Mukherjee M."/>
            <person name="Okumura C.Y."/>
            <person name="Schneider R."/>
            <person name="Smith A.J."/>
            <person name="Vanacova S."/>
            <person name="Villalvazo M."/>
            <person name="Haas B.J."/>
            <person name="Pertea M."/>
            <person name="Feldblyum T.V."/>
            <person name="Utterback T.R."/>
            <person name="Shu C.L."/>
            <person name="Osoegawa K."/>
            <person name="de Jong P.J."/>
            <person name="Hrdy I."/>
            <person name="Horvathova L."/>
            <person name="Zubacova Z."/>
            <person name="Dolezal P."/>
            <person name="Malik S.B."/>
            <person name="Logsdon J.M. Jr."/>
            <person name="Henze K."/>
            <person name="Gupta A."/>
            <person name="Wang C.C."/>
            <person name="Dunne R.L."/>
            <person name="Upcroft J.A."/>
            <person name="Upcroft P."/>
            <person name="White O."/>
            <person name="Salzberg S.L."/>
            <person name="Tang P."/>
            <person name="Chiu C.-H."/>
            <person name="Lee Y.-S."/>
            <person name="Embley T.M."/>
            <person name="Coombs G.H."/>
            <person name="Mottram J.C."/>
            <person name="Tachezy J."/>
            <person name="Fraser-Liggett C.M."/>
            <person name="Johnson P.J."/>
        </authorList>
    </citation>
    <scope>NUCLEOTIDE SEQUENCE [LARGE SCALE GENOMIC DNA]</scope>
    <source>
        <strain evidence="1">G3</strain>
    </source>
</reference>
<dbReference type="EMBL" id="DS113182">
    <property type="protein sequence ID" value="EAY22648.1"/>
    <property type="molecule type" value="Genomic_DNA"/>
</dbReference>
<dbReference type="SMR" id="A2DA00"/>
<dbReference type="SUPFAM" id="SSF47113">
    <property type="entry name" value="Histone-fold"/>
    <property type="match status" value="1"/>
</dbReference>
<dbReference type="Proteomes" id="UP000001542">
    <property type="component" value="Unassembled WGS sequence"/>
</dbReference>
<dbReference type="VEuPathDB" id="TrichDB:TVAG_475760"/>
<accession>A2DA00</accession>
<proteinExistence type="predicted"/>
<sequence>MAEKETTIIKKSDMKKILQDNQEIGRLSKGIDQVMATVVEQFTKDLIEASLNDDKTFIDMDKLITVISENKKYDFLETMIPKFKELSAPKRKE</sequence>
<dbReference type="AlphaFoldDB" id="A2DA00"/>
<name>A2DA00_TRIV3</name>
<dbReference type="VEuPathDB" id="TrichDB:TVAGG3_0265730"/>
<keyword evidence="2" id="KW-1185">Reference proteome</keyword>
<dbReference type="Gene3D" id="1.10.20.10">
    <property type="entry name" value="Histone, subunit A"/>
    <property type="match status" value="1"/>
</dbReference>
<dbReference type="OrthoDB" id="653904at2759"/>
<evidence type="ECO:0000313" key="1">
    <source>
        <dbReference type="EMBL" id="EAY22648.1"/>
    </source>
</evidence>